<reference evidence="1 2" key="1">
    <citation type="submission" date="2023-12" db="EMBL/GenBank/DDBJ databases">
        <title>Gut-associated functions are favored during microbiome assembly across C. elegans life.</title>
        <authorList>
            <person name="Zimmermann J."/>
        </authorList>
    </citation>
    <scope>NUCLEOTIDE SEQUENCE [LARGE SCALE GENOMIC DNA]</scope>
    <source>
        <strain evidence="1 2">MYb71</strain>
    </source>
</reference>
<dbReference type="RefSeq" id="WP_146114480.1">
    <property type="nucleotide sequence ID" value="NZ_JBBGZH010000002.1"/>
</dbReference>
<comment type="caution">
    <text evidence="1">The sequence shown here is derived from an EMBL/GenBank/DDBJ whole genome shotgun (WGS) entry which is preliminary data.</text>
</comment>
<evidence type="ECO:0000313" key="2">
    <source>
        <dbReference type="Proteomes" id="UP001375812"/>
    </source>
</evidence>
<sequence length="97" mass="11045">MNGTLQDFCVQVFPAGTISAPNWLRSKMQESDQKNSYCFVGVHSSFALVKLLNERAEFVMHIVYPNLGLVQIKSRQFSNSSTKAGSLRKVYFKMNYD</sequence>
<evidence type="ECO:0000313" key="1">
    <source>
        <dbReference type="EMBL" id="MEJ5022484.1"/>
    </source>
</evidence>
<keyword evidence="2" id="KW-1185">Reference proteome</keyword>
<name>A0ABU8PJQ3_9HYPH</name>
<protein>
    <submittedName>
        <fullName evidence="1">Uncharacterized protein</fullName>
    </submittedName>
</protein>
<accession>A0ABU8PJQ3</accession>
<organism evidence="1 2">
    <name type="scientific">Ochrobactrum vermis</name>
    <dbReference type="NCBI Taxonomy" id="1827297"/>
    <lineage>
        <taxon>Bacteria</taxon>
        <taxon>Pseudomonadati</taxon>
        <taxon>Pseudomonadota</taxon>
        <taxon>Alphaproteobacteria</taxon>
        <taxon>Hyphomicrobiales</taxon>
        <taxon>Brucellaceae</taxon>
        <taxon>Brucella/Ochrobactrum group</taxon>
        <taxon>Ochrobactrum</taxon>
    </lineage>
</organism>
<dbReference type="EMBL" id="JBBGZH010000002">
    <property type="protein sequence ID" value="MEJ5022484.1"/>
    <property type="molecule type" value="Genomic_DNA"/>
</dbReference>
<proteinExistence type="predicted"/>
<gene>
    <name evidence="1" type="ORF">WH297_22490</name>
</gene>
<dbReference type="Proteomes" id="UP001375812">
    <property type="component" value="Unassembled WGS sequence"/>
</dbReference>